<dbReference type="InterPro" id="IPR036390">
    <property type="entry name" value="WH_DNA-bd_sf"/>
</dbReference>
<dbReference type="CDD" id="cd07377">
    <property type="entry name" value="WHTH_GntR"/>
    <property type="match status" value="1"/>
</dbReference>
<sequence length="240" mass="28003">MEKVQKLQNLKSQKLYIRVYDEIRNYIYKNNLKAGDKLPTEMEMCEMLGVSRNVLREAIKSLEITGIVSSKPGVGIIIRDFNVDYIMSTFINSFADGDLPVEQYIEELRRVLELGFVDKAFESLTEEDIQALGSLVEQMKLNAKKQEESGKDRFQLGAAFAQADAAFHKTLFSHIENKFMVSIISFFWAYDKYYKEKTTHEYLALTVEKHQRIYDALKAHDYKAFTDAMQFHFNYGYFKK</sequence>
<dbReference type="Pfam" id="PF07729">
    <property type="entry name" value="FCD"/>
    <property type="match status" value="1"/>
</dbReference>
<reference evidence="5" key="2">
    <citation type="submission" date="2021-04" db="EMBL/GenBank/DDBJ databases">
        <authorList>
            <person name="Gilroy R."/>
        </authorList>
    </citation>
    <scope>NUCLEOTIDE SEQUENCE</scope>
    <source>
        <strain evidence="5">CHK180-15479</strain>
    </source>
</reference>
<dbReference type="SMART" id="SM00895">
    <property type="entry name" value="FCD"/>
    <property type="match status" value="1"/>
</dbReference>
<dbReference type="PROSITE" id="PS50949">
    <property type="entry name" value="HTH_GNTR"/>
    <property type="match status" value="1"/>
</dbReference>
<dbReference type="EMBL" id="DWWT01000042">
    <property type="protein sequence ID" value="HJC06273.1"/>
    <property type="molecule type" value="Genomic_DNA"/>
</dbReference>
<dbReference type="SUPFAM" id="SSF46785">
    <property type="entry name" value="Winged helix' DNA-binding domain"/>
    <property type="match status" value="1"/>
</dbReference>
<evidence type="ECO:0000256" key="2">
    <source>
        <dbReference type="ARBA" id="ARBA00023125"/>
    </source>
</evidence>
<dbReference type="GO" id="GO:0003700">
    <property type="term" value="F:DNA-binding transcription factor activity"/>
    <property type="evidence" value="ECO:0007669"/>
    <property type="project" value="InterPro"/>
</dbReference>
<comment type="caution">
    <text evidence="5">The sequence shown here is derived from an EMBL/GenBank/DDBJ whole genome shotgun (WGS) entry which is preliminary data.</text>
</comment>
<evidence type="ECO:0000259" key="4">
    <source>
        <dbReference type="PROSITE" id="PS50949"/>
    </source>
</evidence>
<proteinExistence type="predicted"/>
<evidence type="ECO:0000256" key="1">
    <source>
        <dbReference type="ARBA" id="ARBA00023015"/>
    </source>
</evidence>
<evidence type="ECO:0000313" key="5">
    <source>
        <dbReference type="EMBL" id="HJC06273.1"/>
    </source>
</evidence>
<dbReference type="PANTHER" id="PTHR43537:SF43">
    <property type="entry name" value="GNTR-FAMILY TRANSCRIPTIONAL REGULATOR"/>
    <property type="match status" value="1"/>
</dbReference>
<feature type="domain" description="HTH gntR-type" evidence="4">
    <location>
        <begin position="13"/>
        <end position="81"/>
    </location>
</feature>
<dbReference type="GO" id="GO:0003677">
    <property type="term" value="F:DNA binding"/>
    <property type="evidence" value="ECO:0007669"/>
    <property type="project" value="UniProtKB-KW"/>
</dbReference>
<dbReference type="AlphaFoldDB" id="A0A9D2MZM9"/>
<accession>A0A9D2MZM9</accession>
<organism evidence="5 6">
    <name type="scientific">Candidatus Enterocloster excrementipullorum</name>
    <dbReference type="NCBI Taxonomy" id="2838559"/>
    <lineage>
        <taxon>Bacteria</taxon>
        <taxon>Bacillati</taxon>
        <taxon>Bacillota</taxon>
        <taxon>Clostridia</taxon>
        <taxon>Lachnospirales</taxon>
        <taxon>Lachnospiraceae</taxon>
        <taxon>Enterocloster</taxon>
    </lineage>
</organism>
<dbReference type="SMART" id="SM00345">
    <property type="entry name" value="HTH_GNTR"/>
    <property type="match status" value="1"/>
</dbReference>
<dbReference type="InterPro" id="IPR000524">
    <property type="entry name" value="Tscrpt_reg_HTH_GntR"/>
</dbReference>
<keyword evidence="1" id="KW-0805">Transcription regulation</keyword>
<gene>
    <name evidence="5" type="ORF">H9704_08990</name>
</gene>
<dbReference type="Proteomes" id="UP000823910">
    <property type="component" value="Unassembled WGS sequence"/>
</dbReference>
<keyword evidence="2" id="KW-0238">DNA-binding</keyword>
<reference evidence="5" key="1">
    <citation type="journal article" date="2021" name="PeerJ">
        <title>Extensive microbial diversity within the chicken gut microbiome revealed by metagenomics and culture.</title>
        <authorList>
            <person name="Gilroy R."/>
            <person name="Ravi A."/>
            <person name="Getino M."/>
            <person name="Pursley I."/>
            <person name="Horton D.L."/>
            <person name="Alikhan N.F."/>
            <person name="Baker D."/>
            <person name="Gharbi K."/>
            <person name="Hall N."/>
            <person name="Watson M."/>
            <person name="Adriaenssens E.M."/>
            <person name="Foster-Nyarko E."/>
            <person name="Jarju S."/>
            <person name="Secka A."/>
            <person name="Antonio M."/>
            <person name="Oren A."/>
            <person name="Chaudhuri R.R."/>
            <person name="La Ragione R."/>
            <person name="Hildebrand F."/>
            <person name="Pallen M.J."/>
        </authorList>
    </citation>
    <scope>NUCLEOTIDE SEQUENCE</scope>
    <source>
        <strain evidence="5">CHK180-15479</strain>
    </source>
</reference>
<dbReference type="PRINTS" id="PR00035">
    <property type="entry name" value="HTHGNTR"/>
</dbReference>
<dbReference type="InterPro" id="IPR036388">
    <property type="entry name" value="WH-like_DNA-bd_sf"/>
</dbReference>
<dbReference type="Gene3D" id="1.20.120.530">
    <property type="entry name" value="GntR ligand-binding domain-like"/>
    <property type="match status" value="1"/>
</dbReference>
<dbReference type="Pfam" id="PF00392">
    <property type="entry name" value="GntR"/>
    <property type="match status" value="1"/>
</dbReference>
<evidence type="ECO:0000313" key="6">
    <source>
        <dbReference type="Proteomes" id="UP000823910"/>
    </source>
</evidence>
<protein>
    <submittedName>
        <fullName evidence="5">GntR family transcriptional regulator</fullName>
    </submittedName>
</protein>
<name>A0A9D2MZM9_9FIRM</name>
<keyword evidence="3" id="KW-0804">Transcription</keyword>
<evidence type="ECO:0000256" key="3">
    <source>
        <dbReference type="ARBA" id="ARBA00023163"/>
    </source>
</evidence>
<dbReference type="SUPFAM" id="SSF48008">
    <property type="entry name" value="GntR ligand-binding domain-like"/>
    <property type="match status" value="1"/>
</dbReference>
<dbReference type="Gene3D" id="1.10.10.10">
    <property type="entry name" value="Winged helix-like DNA-binding domain superfamily/Winged helix DNA-binding domain"/>
    <property type="match status" value="1"/>
</dbReference>
<dbReference type="PANTHER" id="PTHR43537">
    <property type="entry name" value="TRANSCRIPTIONAL REGULATOR, GNTR FAMILY"/>
    <property type="match status" value="1"/>
</dbReference>
<dbReference type="InterPro" id="IPR008920">
    <property type="entry name" value="TF_FadR/GntR_C"/>
</dbReference>
<dbReference type="InterPro" id="IPR011711">
    <property type="entry name" value="GntR_C"/>
</dbReference>